<evidence type="ECO:0000313" key="3">
    <source>
        <dbReference type="EMBL" id="KAF7998431.1"/>
    </source>
</evidence>
<dbReference type="OrthoDB" id="6615450at2759"/>
<sequence>MKCFVLLLVFLSSTLAQSSQELLCRELKAQESLDITKLMGKWYIIEVLQQKFKTPDLQNELVIRLLDSCPTVNLRFTDNGGIKLLWTESKGDLDYTFQIEDIIRSPGIWRSVGLQNGTLTEQPYTQFVGTVHVMKVVVHHLVLTFCSQSPGVNLYSVILSREHILPKNQITGIHGLLERRQLQTTSILTACAKGTASTLSGTSIITMHFTISLIVLFSFIFTLYL</sequence>
<dbReference type="SUPFAM" id="SSF50814">
    <property type="entry name" value="Lipocalins"/>
    <property type="match status" value="1"/>
</dbReference>
<dbReference type="Proteomes" id="UP000639338">
    <property type="component" value="Unassembled WGS sequence"/>
</dbReference>
<evidence type="ECO:0000313" key="4">
    <source>
        <dbReference type="Proteomes" id="UP000639338"/>
    </source>
</evidence>
<feature type="transmembrane region" description="Helical" evidence="1">
    <location>
        <begin position="205"/>
        <end position="224"/>
    </location>
</feature>
<feature type="signal peptide" evidence="2">
    <location>
        <begin position="1"/>
        <end position="16"/>
    </location>
</feature>
<evidence type="ECO:0008006" key="5">
    <source>
        <dbReference type="Google" id="ProtNLM"/>
    </source>
</evidence>
<comment type="caution">
    <text evidence="3">The sequence shown here is derived from an EMBL/GenBank/DDBJ whole genome shotgun (WGS) entry which is preliminary data.</text>
</comment>
<reference evidence="3 4" key="1">
    <citation type="submission" date="2020-08" db="EMBL/GenBank/DDBJ databases">
        <title>Aphidius gifuensis genome sequencing and assembly.</title>
        <authorList>
            <person name="Du Z."/>
        </authorList>
    </citation>
    <scope>NUCLEOTIDE SEQUENCE [LARGE SCALE GENOMIC DNA]</scope>
    <source>
        <strain evidence="3">YNYX2018</strain>
        <tissue evidence="3">Adults</tissue>
    </source>
</reference>
<dbReference type="PROSITE" id="PS00213">
    <property type="entry name" value="LIPOCALIN"/>
    <property type="match status" value="1"/>
</dbReference>
<evidence type="ECO:0000256" key="2">
    <source>
        <dbReference type="SAM" id="SignalP"/>
    </source>
</evidence>
<gene>
    <name evidence="3" type="ORF">HCN44_009953</name>
</gene>
<dbReference type="Gene3D" id="2.40.128.20">
    <property type="match status" value="1"/>
</dbReference>
<keyword evidence="1" id="KW-0812">Transmembrane</keyword>
<dbReference type="InterPro" id="IPR012674">
    <property type="entry name" value="Calycin"/>
</dbReference>
<organism evidence="3 4">
    <name type="scientific">Aphidius gifuensis</name>
    <name type="common">Parasitoid wasp</name>
    <dbReference type="NCBI Taxonomy" id="684658"/>
    <lineage>
        <taxon>Eukaryota</taxon>
        <taxon>Metazoa</taxon>
        <taxon>Ecdysozoa</taxon>
        <taxon>Arthropoda</taxon>
        <taxon>Hexapoda</taxon>
        <taxon>Insecta</taxon>
        <taxon>Pterygota</taxon>
        <taxon>Neoptera</taxon>
        <taxon>Endopterygota</taxon>
        <taxon>Hymenoptera</taxon>
        <taxon>Apocrita</taxon>
        <taxon>Ichneumonoidea</taxon>
        <taxon>Braconidae</taxon>
        <taxon>Aphidiinae</taxon>
        <taxon>Aphidius</taxon>
    </lineage>
</organism>
<keyword evidence="1" id="KW-1133">Transmembrane helix</keyword>
<proteinExistence type="predicted"/>
<name>A0A834Y8K4_APHGI</name>
<keyword evidence="2" id="KW-0732">Signal</keyword>
<dbReference type="InterPro" id="IPR022272">
    <property type="entry name" value="Lipocalin_CS"/>
</dbReference>
<keyword evidence="4" id="KW-1185">Reference proteome</keyword>
<dbReference type="AlphaFoldDB" id="A0A834Y8K4"/>
<dbReference type="EMBL" id="JACMRX010000001">
    <property type="protein sequence ID" value="KAF7998431.1"/>
    <property type="molecule type" value="Genomic_DNA"/>
</dbReference>
<evidence type="ECO:0000256" key="1">
    <source>
        <dbReference type="SAM" id="Phobius"/>
    </source>
</evidence>
<accession>A0A834Y8K4</accession>
<feature type="chain" id="PRO_5032452277" description="Odorant-binding protein" evidence="2">
    <location>
        <begin position="17"/>
        <end position="225"/>
    </location>
</feature>
<protein>
    <recommendedName>
        <fullName evidence="5">Odorant-binding protein</fullName>
    </recommendedName>
</protein>
<keyword evidence="1" id="KW-0472">Membrane</keyword>